<dbReference type="InterPro" id="IPR011009">
    <property type="entry name" value="Kinase-like_dom_sf"/>
</dbReference>
<keyword evidence="7 13" id="KW-0812">Transmembrane</keyword>
<comment type="caution">
    <text evidence="13">Lacks conserved residue(s) required for the propagation of feature annotation.</text>
</comment>
<dbReference type="HAMAP" id="MF_00414">
    <property type="entry name" value="UbiB"/>
    <property type="match status" value="1"/>
</dbReference>
<organism evidence="15 17">
    <name type="scientific">Solemya velum gill symbiont</name>
    <dbReference type="NCBI Taxonomy" id="2340"/>
    <lineage>
        <taxon>Bacteria</taxon>
        <taxon>Pseudomonadati</taxon>
        <taxon>Pseudomonadota</taxon>
        <taxon>Gammaproteobacteria</taxon>
        <taxon>sulfur-oxidizing symbionts</taxon>
    </lineage>
</organism>
<feature type="transmembrane region" description="Helical" evidence="13">
    <location>
        <begin position="525"/>
        <end position="547"/>
    </location>
</feature>
<evidence type="ECO:0000256" key="3">
    <source>
        <dbReference type="ARBA" id="ARBA00022475"/>
    </source>
</evidence>
<evidence type="ECO:0000259" key="14">
    <source>
        <dbReference type="Pfam" id="PF03109"/>
    </source>
</evidence>
<dbReference type="EMBL" id="MPNX01000004">
    <property type="protein sequence ID" value="OOY35585.1"/>
    <property type="molecule type" value="Genomic_DNA"/>
</dbReference>
<comment type="pathway">
    <text evidence="1 13">Cofactor biosynthesis; ubiquinone biosynthesis [regulation].</text>
</comment>
<reference evidence="16 18" key="2">
    <citation type="submission" date="2016-11" db="EMBL/GenBank/DDBJ databases">
        <title>Mixed transmission modes and dynamic genome evolution in an obligate animal-bacterial symbiosis.</title>
        <authorList>
            <person name="Russell S.L."/>
            <person name="Corbett-Detig R.B."/>
            <person name="Cavanaugh C.M."/>
        </authorList>
    </citation>
    <scope>NUCLEOTIDE SEQUENCE [LARGE SCALE GENOMIC DNA]</scope>
    <source>
        <strain evidence="16">MA-KB16</strain>
    </source>
</reference>
<dbReference type="InterPro" id="IPR004147">
    <property type="entry name" value="ABC1_dom"/>
</dbReference>
<gene>
    <name evidence="13" type="primary">ubiB</name>
    <name evidence="16" type="ORF">BOV88_04930</name>
    <name evidence="15" type="ORF">JV46_16270</name>
</gene>
<dbReference type="NCBIfam" id="TIGR01982">
    <property type="entry name" value="UbiB"/>
    <property type="match status" value="1"/>
</dbReference>
<dbReference type="EC" id="2.7.-.-" evidence="13"/>
<keyword evidence="9 13" id="KW-0418">Kinase</keyword>
<keyword evidence="6 13" id="KW-0831">Ubiquinone biosynthesis</keyword>
<dbReference type="eggNOG" id="COG0661">
    <property type="taxonomic scope" value="Bacteria"/>
</dbReference>
<keyword evidence="5 13" id="KW-0808">Transferase</keyword>
<dbReference type="InterPro" id="IPR045308">
    <property type="entry name" value="UbiB_bact"/>
</dbReference>
<dbReference type="PANTHER" id="PTHR10566">
    <property type="entry name" value="CHAPERONE-ACTIVITY OF BC1 COMPLEX CABC1 -RELATED"/>
    <property type="match status" value="1"/>
</dbReference>
<feature type="active site" description="Proton acceptor" evidence="13">
    <location>
        <position position="288"/>
    </location>
</feature>
<dbReference type="GO" id="GO:0010795">
    <property type="term" value="P:regulation of ubiquinone biosynthetic process"/>
    <property type="evidence" value="ECO:0007669"/>
    <property type="project" value="UniProtKB-UniRule"/>
</dbReference>
<name>A0A0B0HB78_SOVGS</name>
<keyword evidence="16" id="KW-0830">Ubiquinone</keyword>
<comment type="similarity">
    <text evidence="2">Belongs to the protein kinase superfamily. ADCK protein kinase family.</text>
</comment>
<dbReference type="GO" id="GO:0004672">
    <property type="term" value="F:protein kinase activity"/>
    <property type="evidence" value="ECO:0007669"/>
    <property type="project" value="UniProtKB-UniRule"/>
</dbReference>
<dbReference type="SUPFAM" id="SSF56112">
    <property type="entry name" value="Protein kinase-like (PK-like)"/>
    <property type="match status" value="1"/>
</dbReference>
<keyword evidence="11 13" id="KW-1133">Transmembrane helix</keyword>
<comment type="caution">
    <text evidence="15">The sequence shown here is derived from an EMBL/GenBank/DDBJ whole genome shotgun (WGS) entry which is preliminary data.</text>
</comment>
<dbReference type="EMBL" id="JRAA01000001">
    <property type="protein sequence ID" value="KHF26325.1"/>
    <property type="molecule type" value="Genomic_DNA"/>
</dbReference>
<protein>
    <recommendedName>
        <fullName evidence="13">Probable protein kinase UbiB</fullName>
        <ecNumber evidence="13">2.7.-.-</ecNumber>
    </recommendedName>
    <alternativeName>
        <fullName evidence="13">Ubiquinone biosynthesis protein UbiB</fullName>
    </alternativeName>
</protein>
<keyword evidence="10 13" id="KW-0067">ATP-binding</keyword>
<dbReference type="InterPro" id="IPR050154">
    <property type="entry name" value="UbiB_kinase"/>
</dbReference>
<evidence type="ECO:0000313" key="18">
    <source>
        <dbReference type="Proteomes" id="UP000190962"/>
    </source>
</evidence>
<evidence type="ECO:0000256" key="9">
    <source>
        <dbReference type="ARBA" id="ARBA00022777"/>
    </source>
</evidence>
<evidence type="ECO:0000256" key="1">
    <source>
        <dbReference type="ARBA" id="ARBA00005020"/>
    </source>
</evidence>
<keyword evidence="4" id="KW-0997">Cell inner membrane</keyword>
<dbReference type="GO" id="GO:0005524">
    <property type="term" value="F:ATP binding"/>
    <property type="evidence" value="ECO:0007669"/>
    <property type="project" value="UniProtKB-KW"/>
</dbReference>
<evidence type="ECO:0000256" key="6">
    <source>
        <dbReference type="ARBA" id="ARBA00022688"/>
    </source>
</evidence>
<evidence type="ECO:0000313" key="15">
    <source>
        <dbReference type="EMBL" id="KHF26325.1"/>
    </source>
</evidence>
<feature type="domain" description="ABC1 atypical kinase-like" evidence="14">
    <location>
        <begin position="94"/>
        <end position="337"/>
    </location>
</feature>
<keyword evidence="8 13" id="KW-0547">Nucleotide-binding</keyword>
<evidence type="ECO:0000313" key="17">
    <source>
        <dbReference type="Proteomes" id="UP000030856"/>
    </source>
</evidence>
<dbReference type="NCBIfam" id="NF003404">
    <property type="entry name" value="PRK04750.1"/>
    <property type="match status" value="1"/>
</dbReference>
<evidence type="ECO:0000256" key="7">
    <source>
        <dbReference type="ARBA" id="ARBA00022692"/>
    </source>
</evidence>
<sequence length="550" mass="62716">MIGIREGVRLAHISWVLLRHGLDEIVLSAHLLRPLRFLKYFSPFFWFRSETSAPYGYRIRRALEDLGPIFIKFGQILSTRRDLLPDDIADELAKLQDQVPPFPAAQSTRLIEKALGDSVDHVFARFERKPLASASIAQVHTATLLSGEDVVVKVVRPGIEKTIRRDIDLLFLIARLAQKYSKEARRLRPVEVVEEYEKTIFDELDLMREAANASQLRRNFDNSEMLYVPQVHWEYCRPNVMVMERIYGTPVSEVETLQVKGISMQMLGERGVEIFFTQVFRDNFFHADMHPGNIFVEDDGRYVGVDFGIMGTLTTEDQRYLAENLLAFFNRDYNRVAVLHVESGWVPPDTRVDEFESAIRSVSEPIFDRPIAEISFGHFLLRLFQTARRFDMEVQPQLVLLQKTLLNIEGLGRQLYPELDLWTTAKPFLERWMEEQVGPKALLRRVKENFPQVSEQLPEIPLLAYKVLKDADQGKLKIQWQSAELEKMREQIARSNRKTKAAVSGGTLLITAAVVAGMPPAALTLMAGQVVSAALAGVGAVMLLFAWKSG</sequence>
<comment type="similarity">
    <text evidence="13">Belongs to the ABC1 family. UbiB subfamily.</text>
</comment>
<evidence type="ECO:0000256" key="10">
    <source>
        <dbReference type="ARBA" id="ARBA00022840"/>
    </source>
</evidence>
<dbReference type="GO" id="GO:0006744">
    <property type="term" value="P:ubiquinone biosynthetic process"/>
    <property type="evidence" value="ECO:0007669"/>
    <property type="project" value="UniProtKB-UniPathway"/>
</dbReference>
<dbReference type="STRING" id="2340.JV46_16270"/>
<dbReference type="PATRIC" id="fig|2340.3.peg.835"/>
<keyword evidence="3 13" id="KW-1003">Cell membrane</keyword>
<dbReference type="InterPro" id="IPR010232">
    <property type="entry name" value="UbiB"/>
</dbReference>
<dbReference type="UniPathway" id="UPA00232"/>
<dbReference type="OrthoDB" id="9795390at2"/>
<dbReference type="RefSeq" id="WP_043116074.1">
    <property type="nucleotide sequence ID" value="NZ_JRAA01000001.1"/>
</dbReference>
<evidence type="ECO:0000256" key="8">
    <source>
        <dbReference type="ARBA" id="ARBA00022741"/>
    </source>
</evidence>
<evidence type="ECO:0000256" key="13">
    <source>
        <dbReference type="HAMAP-Rule" id="MF_00414"/>
    </source>
</evidence>
<evidence type="ECO:0000256" key="12">
    <source>
        <dbReference type="ARBA" id="ARBA00023136"/>
    </source>
</evidence>
<evidence type="ECO:0000256" key="4">
    <source>
        <dbReference type="ARBA" id="ARBA00022519"/>
    </source>
</evidence>
<proteinExistence type="inferred from homology"/>
<dbReference type="GeneID" id="86991992"/>
<keyword evidence="17" id="KW-1185">Reference proteome</keyword>
<dbReference type="PANTHER" id="PTHR10566:SF113">
    <property type="entry name" value="PROTEIN ACTIVITY OF BC1 COMPLEX KINASE 7, CHLOROPLASTIC"/>
    <property type="match status" value="1"/>
</dbReference>
<feature type="binding site" evidence="13">
    <location>
        <begin position="131"/>
        <end position="139"/>
    </location>
    <ligand>
        <name>ATP</name>
        <dbReference type="ChEBI" id="CHEBI:30616"/>
    </ligand>
</feature>
<dbReference type="Proteomes" id="UP000030856">
    <property type="component" value="Unassembled WGS sequence"/>
</dbReference>
<feature type="binding site" evidence="13">
    <location>
        <position position="153"/>
    </location>
    <ligand>
        <name>ATP</name>
        <dbReference type="ChEBI" id="CHEBI:30616"/>
    </ligand>
</feature>
<keyword evidence="12 13" id="KW-0472">Membrane</keyword>
<comment type="subcellular location">
    <subcellularLocation>
        <location evidence="13">Cell membrane</location>
        <topology evidence="13">Single-pass membrane protein</topology>
    </subcellularLocation>
</comment>
<dbReference type="AlphaFoldDB" id="A0A0B0HB78"/>
<dbReference type="Pfam" id="PF03109">
    <property type="entry name" value="ABC1"/>
    <property type="match status" value="1"/>
</dbReference>
<reference evidence="15 17" key="1">
    <citation type="journal article" date="2014" name="BMC Genomics">
        <title>The genome of the intracellular bacterium of the coastal bivalve, Solemya velum: a blueprint for thriving in and out of symbiosis.</title>
        <authorList>
            <person name="Dmytrenko O."/>
            <person name="Russell S.L."/>
            <person name="Loo W.T."/>
            <person name="Fontanez K.M."/>
            <person name="Liao L."/>
            <person name="Roeselers G."/>
            <person name="Sharma R."/>
            <person name="Stewart F.J."/>
            <person name="Newton I.L."/>
            <person name="Woyke T."/>
            <person name="Wu D."/>
            <person name="Lang J.M."/>
            <person name="Eisen J.A."/>
            <person name="Cavanaugh C.M."/>
        </authorList>
    </citation>
    <scope>NUCLEOTIDE SEQUENCE [LARGE SCALE GENOMIC DNA]</scope>
    <source>
        <strain evidence="15 17">WH</strain>
    </source>
</reference>
<dbReference type="Proteomes" id="UP000190962">
    <property type="component" value="Unassembled WGS sequence"/>
</dbReference>
<accession>A0A0B0HB78</accession>
<dbReference type="GO" id="GO:0005886">
    <property type="term" value="C:plasma membrane"/>
    <property type="evidence" value="ECO:0007669"/>
    <property type="project" value="UniProtKB-SubCell"/>
</dbReference>
<evidence type="ECO:0000313" key="16">
    <source>
        <dbReference type="EMBL" id="OOY35585.1"/>
    </source>
</evidence>
<dbReference type="CDD" id="cd13972">
    <property type="entry name" value="UbiB"/>
    <property type="match status" value="1"/>
</dbReference>
<evidence type="ECO:0000256" key="2">
    <source>
        <dbReference type="ARBA" id="ARBA00009670"/>
    </source>
</evidence>
<evidence type="ECO:0000256" key="11">
    <source>
        <dbReference type="ARBA" id="ARBA00022989"/>
    </source>
</evidence>
<evidence type="ECO:0000256" key="5">
    <source>
        <dbReference type="ARBA" id="ARBA00022679"/>
    </source>
</evidence>
<comment type="function">
    <text evidence="13">Is probably a protein kinase regulator of UbiI activity which is involved in aerobic coenzyme Q (ubiquinone) biosynthesis.</text>
</comment>